<sequence length="285" mass="32391">MLCSSCCPMSAFWQLSEVGALLQAHCLSCRSWTLLIAIALHLRFVVFIRVIACYPPSWCSIPFDSVFYHCFVSHARFVTPSLLYCDVPPFSHQRDKCANPFGDEPYLPGTTIHLQFQAQGSNAFEPLAFTLVKLFEPFTPAAVLPVQRLSDNEQAILKLADHRLWYRIGKGRPAPWSFSLEDRLRRAVHDIQAGVSPDWVEFICDVENRREEHRHRHRPVSHDQHLRRFALNVPREVSLLRETAVDPAVPDWDLAPVHTPHHTTTTDAGRCSTVFAPPKPIAPVT</sequence>
<accession>A0A2H3ANL2</accession>
<evidence type="ECO:0000313" key="2">
    <source>
        <dbReference type="Proteomes" id="UP000218334"/>
    </source>
</evidence>
<keyword evidence="2" id="KW-1185">Reference proteome</keyword>
<protein>
    <submittedName>
        <fullName evidence="1">Uncharacterized protein</fullName>
    </submittedName>
</protein>
<dbReference type="AlphaFoldDB" id="A0A2H3ANL2"/>
<proteinExistence type="predicted"/>
<organism evidence="1 2">
    <name type="scientific">Armillaria solidipes</name>
    <dbReference type="NCBI Taxonomy" id="1076256"/>
    <lineage>
        <taxon>Eukaryota</taxon>
        <taxon>Fungi</taxon>
        <taxon>Dikarya</taxon>
        <taxon>Basidiomycota</taxon>
        <taxon>Agaricomycotina</taxon>
        <taxon>Agaricomycetes</taxon>
        <taxon>Agaricomycetidae</taxon>
        <taxon>Agaricales</taxon>
        <taxon>Marasmiineae</taxon>
        <taxon>Physalacriaceae</taxon>
        <taxon>Armillaria</taxon>
    </lineage>
</organism>
<dbReference type="Proteomes" id="UP000218334">
    <property type="component" value="Unassembled WGS sequence"/>
</dbReference>
<reference evidence="2" key="1">
    <citation type="journal article" date="2017" name="Nat. Ecol. Evol.">
        <title>Genome expansion and lineage-specific genetic innovations in the forest pathogenic fungi Armillaria.</title>
        <authorList>
            <person name="Sipos G."/>
            <person name="Prasanna A.N."/>
            <person name="Walter M.C."/>
            <person name="O'Connor E."/>
            <person name="Balint B."/>
            <person name="Krizsan K."/>
            <person name="Kiss B."/>
            <person name="Hess J."/>
            <person name="Varga T."/>
            <person name="Slot J."/>
            <person name="Riley R."/>
            <person name="Boka B."/>
            <person name="Rigling D."/>
            <person name="Barry K."/>
            <person name="Lee J."/>
            <person name="Mihaltcheva S."/>
            <person name="LaButti K."/>
            <person name="Lipzen A."/>
            <person name="Waldron R."/>
            <person name="Moloney N.M."/>
            <person name="Sperisen C."/>
            <person name="Kredics L."/>
            <person name="Vagvoelgyi C."/>
            <person name="Patrignani A."/>
            <person name="Fitzpatrick D."/>
            <person name="Nagy I."/>
            <person name="Doyle S."/>
            <person name="Anderson J.B."/>
            <person name="Grigoriev I.V."/>
            <person name="Gueldener U."/>
            <person name="Muensterkoetter M."/>
            <person name="Nagy L.G."/>
        </authorList>
    </citation>
    <scope>NUCLEOTIDE SEQUENCE [LARGE SCALE GENOMIC DNA]</scope>
    <source>
        <strain evidence="2">28-4</strain>
    </source>
</reference>
<evidence type="ECO:0000313" key="1">
    <source>
        <dbReference type="EMBL" id="PBK58364.1"/>
    </source>
</evidence>
<dbReference type="EMBL" id="KZ293548">
    <property type="protein sequence ID" value="PBK58364.1"/>
    <property type="molecule type" value="Genomic_DNA"/>
</dbReference>
<gene>
    <name evidence="1" type="ORF">ARMSODRAFT_1091243</name>
</gene>
<name>A0A2H3ANL2_9AGAR</name>